<accession>A0A844CFT4</accession>
<organism evidence="3 4">
    <name type="scientific">Fundicoccus ignavus</name>
    <dbReference type="NCBI Taxonomy" id="2664442"/>
    <lineage>
        <taxon>Bacteria</taxon>
        <taxon>Bacillati</taxon>
        <taxon>Bacillota</taxon>
        <taxon>Bacilli</taxon>
        <taxon>Lactobacillales</taxon>
        <taxon>Aerococcaceae</taxon>
        <taxon>Fundicoccus</taxon>
    </lineage>
</organism>
<evidence type="ECO:0000259" key="2">
    <source>
        <dbReference type="Pfam" id="PF07501"/>
    </source>
</evidence>
<dbReference type="InterPro" id="IPR011098">
    <property type="entry name" value="G5_dom"/>
</dbReference>
<dbReference type="EMBL" id="WJQT01000018">
    <property type="protein sequence ID" value="MRJ48010.1"/>
    <property type="molecule type" value="Genomic_DNA"/>
</dbReference>
<evidence type="ECO:0000313" key="4">
    <source>
        <dbReference type="Proteomes" id="UP000440066"/>
    </source>
</evidence>
<dbReference type="Gene3D" id="2.20.230.10">
    <property type="entry name" value="Resuscitation-promoting factor rpfb"/>
    <property type="match status" value="1"/>
</dbReference>
<keyword evidence="1" id="KW-0732">Signal</keyword>
<dbReference type="AlphaFoldDB" id="A0A844CFT4"/>
<evidence type="ECO:0000313" key="3">
    <source>
        <dbReference type="EMBL" id="MRJ48010.1"/>
    </source>
</evidence>
<comment type="caution">
    <text evidence="3">The sequence shown here is derived from an EMBL/GenBank/DDBJ whole genome shotgun (WGS) entry which is preliminary data.</text>
</comment>
<dbReference type="Pfam" id="PF07501">
    <property type="entry name" value="G5"/>
    <property type="match status" value="1"/>
</dbReference>
<protein>
    <recommendedName>
        <fullName evidence="2">G5 domain-containing protein</fullName>
    </recommendedName>
</protein>
<gene>
    <name evidence="3" type="ORF">GF867_10585</name>
</gene>
<name>A0A844CFT4_9LACT</name>
<feature type="domain" description="G5" evidence="2">
    <location>
        <begin position="27"/>
        <end position="84"/>
    </location>
</feature>
<evidence type="ECO:0000256" key="1">
    <source>
        <dbReference type="ARBA" id="ARBA00022729"/>
    </source>
</evidence>
<proteinExistence type="predicted"/>
<dbReference type="Proteomes" id="UP000440066">
    <property type="component" value="Unassembled WGS sequence"/>
</dbReference>
<reference evidence="3 4" key="1">
    <citation type="submission" date="2019-11" db="EMBL/GenBank/DDBJ databases">
        <title>Characterisation of Fundicoccus ignavus gen. nov. sp. nov., a novel genus of the family Aerococcaceae from bulk tank milk.</title>
        <authorList>
            <person name="Siebert A."/>
            <person name="Huptas C."/>
            <person name="Wenning M."/>
            <person name="Scherer S."/>
            <person name="Doll E.V."/>
        </authorList>
    </citation>
    <scope>NUCLEOTIDE SEQUENCE [LARGE SCALE GENOMIC DNA]</scope>
    <source>
        <strain evidence="3 4">DSM 109652</strain>
    </source>
</reference>
<sequence>MNSRIEKNQNIEEIELIEEFEIIKGYREERDPTKFSQELNHYSLGVNGKLTRKYLITIVDGLEKKRELINLEVNPSKPEVVKMGIRGGNMNYGGK</sequence>